<dbReference type="PROSITE" id="PS51379">
    <property type="entry name" value="4FE4S_FER_2"/>
    <property type="match status" value="2"/>
</dbReference>
<dbReference type="InterPro" id="IPR002869">
    <property type="entry name" value="Pyrv_flavodox_OxRed_cen"/>
</dbReference>
<keyword evidence="2" id="KW-0560">Oxidoreductase</keyword>
<dbReference type="InterPro" id="IPR017900">
    <property type="entry name" value="4Fe4S_Fe_S_CS"/>
</dbReference>
<dbReference type="Gene3D" id="3.30.70.20">
    <property type="match status" value="1"/>
</dbReference>
<dbReference type="Gene3D" id="3.40.920.10">
    <property type="entry name" value="Pyruvate-ferredoxin oxidoreductase, PFOR, domain III"/>
    <property type="match status" value="1"/>
</dbReference>
<reference evidence="6" key="1">
    <citation type="journal article" date="2020" name="mSystems">
        <title>Genome- and Community-Level Interaction Insights into Carbon Utilization and Element Cycling Functions of Hydrothermarchaeota in Hydrothermal Sediment.</title>
        <authorList>
            <person name="Zhou Z."/>
            <person name="Liu Y."/>
            <person name="Xu W."/>
            <person name="Pan J."/>
            <person name="Luo Z.H."/>
            <person name="Li M."/>
        </authorList>
    </citation>
    <scope>NUCLEOTIDE SEQUENCE [LARGE SCALE GENOMIC DNA]</scope>
    <source>
        <strain evidence="6">SpSt-143</strain>
    </source>
</reference>
<name>A0A7V2F6K7_RHOMR</name>
<dbReference type="PROSITE" id="PS00198">
    <property type="entry name" value="4FE4S_FER_1"/>
    <property type="match status" value="1"/>
</dbReference>
<keyword evidence="3" id="KW-0408">Iron</keyword>
<dbReference type="GO" id="GO:0046872">
    <property type="term" value="F:metal ion binding"/>
    <property type="evidence" value="ECO:0007669"/>
    <property type="project" value="UniProtKB-KW"/>
</dbReference>
<evidence type="ECO:0000256" key="4">
    <source>
        <dbReference type="ARBA" id="ARBA00023014"/>
    </source>
</evidence>
<evidence type="ECO:0000256" key="1">
    <source>
        <dbReference type="ARBA" id="ARBA00022723"/>
    </source>
</evidence>
<dbReference type="PANTHER" id="PTHR43366">
    <property type="entry name" value="PYRUVATE SYNTHASE SUBUNIT PORC"/>
    <property type="match status" value="1"/>
</dbReference>
<sequence>MLEIRWHGRGGQGAITVSKILALAALRSGKYAQAFPEYGPERSGAPVRAYNRIDDRPIVLHSGVYTPQRVVVLDETLLEAEDVCEGLAPDGALVLHTHRSPELIREQTGYAGRIVCVDAATIAESTGARFANVPLLGALASTLDFLPLATLEEALRTFLGKRRPEVVAANIEALRRGYAETATLEAIVPDSLPLRPRPEGARMLLPYHKLPIGGVITPEIRWFPKTGGWRNERPVFHETLCVNCLLCWAHCPEPAILVHNRRMEGINYDYCKGCGICATSCPTGALSMVPENTAEPVVVAATAHNPG</sequence>
<keyword evidence="4" id="KW-0411">Iron-sulfur</keyword>
<dbReference type="AlphaFoldDB" id="A0A7V2F6K7"/>
<keyword evidence="1" id="KW-0479">Metal-binding</keyword>
<dbReference type="Pfam" id="PF14697">
    <property type="entry name" value="Fer4_21"/>
    <property type="match status" value="1"/>
</dbReference>
<accession>A0A7V2F6K7</accession>
<evidence type="ECO:0000313" key="6">
    <source>
        <dbReference type="EMBL" id="HER96609.1"/>
    </source>
</evidence>
<comment type="caution">
    <text evidence="6">The sequence shown here is derived from an EMBL/GenBank/DDBJ whole genome shotgun (WGS) entry which is preliminary data.</text>
</comment>
<dbReference type="InterPro" id="IPR011898">
    <property type="entry name" value="PorD_KorD"/>
</dbReference>
<evidence type="ECO:0000256" key="2">
    <source>
        <dbReference type="ARBA" id="ARBA00023002"/>
    </source>
</evidence>
<dbReference type="EMBL" id="DSGB01000006">
    <property type="protein sequence ID" value="HER96609.1"/>
    <property type="molecule type" value="Genomic_DNA"/>
</dbReference>
<dbReference type="SUPFAM" id="SSF53323">
    <property type="entry name" value="Pyruvate-ferredoxin oxidoreductase, PFOR, domain III"/>
    <property type="match status" value="1"/>
</dbReference>
<evidence type="ECO:0000259" key="5">
    <source>
        <dbReference type="PROSITE" id="PS51379"/>
    </source>
</evidence>
<dbReference type="InterPro" id="IPR017896">
    <property type="entry name" value="4Fe4S_Fe-S-bd"/>
</dbReference>
<dbReference type="InterPro" id="IPR051626">
    <property type="entry name" value="Oxidoreductase_gamma_subunit"/>
</dbReference>
<proteinExistence type="predicted"/>
<keyword evidence="6" id="KW-0670">Pyruvate</keyword>
<dbReference type="InterPro" id="IPR011894">
    <property type="entry name" value="PorC_KorC"/>
</dbReference>
<evidence type="ECO:0000256" key="3">
    <source>
        <dbReference type="ARBA" id="ARBA00023004"/>
    </source>
</evidence>
<gene>
    <name evidence="6" type="ORF">ENO59_08860</name>
</gene>
<dbReference type="NCBIfam" id="TIGR02179">
    <property type="entry name" value="PorD_KorD"/>
    <property type="match status" value="1"/>
</dbReference>
<dbReference type="Pfam" id="PF01558">
    <property type="entry name" value="POR"/>
    <property type="match status" value="1"/>
</dbReference>
<feature type="domain" description="4Fe-4S ferredoxin-type" evidence="5">
    <location>
        <begin position="232"/>
        <end position="260"/>
    </location>
</feature>
<dbReference type="PANTHER" id="PTHR43366:SF1">
    <property type="entry name" value="PYRUVATE SYNTHASE SUBUNIT PORC"/>
    <property type="match status" value="1"/>
</dbReference>
<dbReference type="SUPFAM" id="SSF54862">
    <property type="entry name" value="4Fe-4S ferredoxins"/>
    <property type="match status" value="1"/>
</dbReference>
<dbReference type="InterPro" id="IPR019752">
    <property type="entry name" value="Pyrv/ketoisovalerate_OxRed_cat"/>
</dbReference>
<dbReference type="NCBIfam" id="TIGR02175">
    <property type="entry name" value="PorC_KorC"/>
    <property type="match status" value="1"/>
</dbReference>
<organism evidence="6">
    <name type="scientific">Rhodothermus marinus</name>
    <name type="common">Rhodothermus obamensis</name>
    <dbReference type="NCBI Taxonomy" id="29549"/>
    <lineage>
        <taxon>Bacteria</taxon>
        <taxon>Pseudomonadati</taxon>
        <taxon>Rhodothermota</taxon>
        <taxon>Rhodothermia</taxon>
        <taxon>Rhodothermales</taxon>
        <taxon>Rhodothermaceae</taxon>
        <taxon>Rhodothermus</taxon>
    </lineage>
</organism>
<dbReference type="GO" id="GO:0016625">
    <property type="term" value="F:oxidoreductase activity, acting on the aldehyde or oxo group of donors, iron-sulfur protein as acceptor"/>
    <property type="evidence" value="ECO:0007669"/>
    <property type="project" value="InterPro"/>
</dbReference>
<feature type="domain" description="4Fe-4S ferredoxin-type" evidence="5">
    <location>
        <begin position="261"/>
        <end position="291"/>
    </location>
</feature>
<protein>
    <submittedName>
        <fullName evidence="6">Pyruvate oxidoreductase subunit gamma</fullName>
    </submittedName>
</protein>
<dbReference type="GO" id="GO:0051539">
    <property type="term" value="F:4 iron, 4 sulfur cluster binding"/>
    <property type="evidence" value="ECO:0007669"/>
    <property type="project" value="InterPro"/>
</dbReference>